<dbReference type="InterPro" id="IPR007123">
    <property type="entry name" value="Gelsolin-like_dom"/>
</dbReference>
<dbReference type="GO" id="GO:0051015">
    <property type="term" value="F:actin filament binding"/>
    <property type="evidence" value="ECO:0007669"/>
    <property type="project" value="InterPro"/>
</dbReference>
<dbReference type="InterPro" id="IPR007122">
    <property type="entry name" value="Villin/Gelsolin"/>
</dbReference>
<dbReference type="STRING" id="933084.A0A067Q915"/>
<keyword evidence="4" id="KW-0009">Actin-binding</keyword>
<reference evidence="7" key="1">
    <citation type="journal article" date="2014" name="Proc. Natl. Acad. Sci. U.S.A.">
        <title>Extensive sampling of basidiomycete genomes demonstrates inadequacy of the white-rot/brown-rot paradigm for wood decay fungi.</title>
        <authorList>
            <person name="Riley R."/>
            <person name="Salamov A.A."/>
            <person name="Brown D.W."/>
            <person name="Nagy L.G."/>
            <person name="Floudas D."/>
            <person name="Held B.W."/>
            <person name="Levasseur A."/>
            <person name="Lombard V."/>
            <person name="Morin E."/>
            <person name="Otillar R."/>
            <person name="Lindquist E.A."/>
            <person name="Sun H."/>
            <person name="LaButti K.M."/>
            <person name="Schmutz J."/>
            <person name="Jabbour D."/>
            <person name="Luo H."/>
            <person name="Baker S.E."/>
            <person name="Pisabarro A.G."/>
            <person name="Walton J.D."/>
            <person name="Blanchette R.A."/>
            <person name="Henrissat B."/>
            <person name="Martin F."/>
            <person name="Cullen D."/>
            <person name="Hibbett D.S."/>
            <person name="Grigoriev I.V."/>
        </authorList>
    </citation>
    <scope>NUCLEOTIDE SEQUENCE [LARGE SCALE GENOMIC DNA]</scope>
    <source>
        <strain evidence="7">MUCL 33604</strain>
    </source>
</reference>
<dbReference type="GO" id="GO:0015629">
    <property type="term" value="C:actin cytoskeleton"/>
    <property type="evidence" value="ECO:0007669"/>
    <property type="project" value="TreeGrafter"/>
</dbReference>
<dbReference type="Proteomes" id="UP000027265">
    <property type="component" value="Unassembled WGS sequence"/>
</dbReference>
<comment type="similarity">
    <text evidence="1">Belongs to the villin/gelsolin family.</text>
</comment>
<gene>
    <name evidence="6" type="ORF">JAAARDRAFT_54580</name>
</gene>
<feature type="domain" description="Gelsolin-like" evidence="5">
    <location>
        <begin position="64"/>
        <end position="141"/>
    </location>
</feature>
<dbReference type="PRINTS" id="PR00597">
    <property type="entry name" value="GELSOLIN"/>
</dbReference>
<dbReference type="OrthoDB" id="6375767at2759"/>
<dbReference type="GO" id="GO:0008154">
    <property type="term" value="P:actin polymerization or depolymerization"/>
    <property type="evidence" value="ECO:0007669"/>
    <property type="project" value="TreeGrafter"/>
</dbReference>
<dbReference type="PANTHER" id="PTHR11977:SF130">
    <property type="entry name" value="SEVERIN"/>
    <property type="match status" value="1"/>
</dbReference>
<dbReference type="CDD" id="cd11290">
    <property type="entry name" value="gelsolin_S1_like"/>
    <property type="match status" value="1"/>
</dbReference>
<sequence length="389" mass="43474">MTSLPDCPAKFDIDDTNIALLGSDLEKRVREHAGDKETAWQDAGLVPGIQIWRIEQFKVVVWPKERYGSFYDGDSYIVLHTYKKDPKSAELSFNLHFWLGRETTQDEAGVAAYKSVELDDHLDGVPVQYREVQGYESQCFISHFPRFVSLRGGVSTGFHHVSAPPEDSIHRLYNVSTSVFHSGTKTTSHLIVREVHPSGGSLVEGDVFVLDKGSKVWQFNTKQSVGKEKFKAAEFVQTLVSDRQGHAGVTVFDEGVSGAGTFLSELGLGAMPTQPAKRHQEDSERTRRLFRVSDADTQVTFEPVTPISRSCLSSQDAFLLDDVHHPTAPAVYVWIGKESSLKERRLVMQYAQKYLHDNREQQGGMGMAVSLVKINEGSENDAFLHAIEK</sequence>
<evidence type="ECO:0000256" key="4">
    <source>
        <dbReference type="ARBA" id="ARBA00023203"/>
    </source>
</evidence>
<keyword evidence="3" id="KW-0677">Repeat</keyword>
<dbReference type="Gene3D" id="3.40.20.10">
    <property type="entry name" value="Severin"/>
    <property type="match status" value="3"/>
</dbReference>
<dbReference type="EMBL" id="KL197711">
    <property type="protein sequence ID" value="KDQ62675.1"/>
    <property type="molecule type" value="Genomic_DNA"/>
</dbReference>
<evidence type="ECO:0000313" key="7">
    <source>
        <dbReference type="Proteomes" id="UP000027265"/>
    </source>
</evidence>
<dbReference type="AlphaFoldDB" id="A0A067Q915"/>
<dbReference type="GO" id="GO:0005737">
    <property type="term" value="C:cytoplasm"/>
    <property type="evidence" value="ECO:0007669"/>
    <property type="project" value="TreeGrafter"/>
</dbReference>
<dbReference type="InParanoid" id="A0A067Q915"/>
<name>A0A067Q915_9AGAM</name>
<organism evidence="6 7">
    <name type="scientific">Jaapia argillacea MUCL 33604</name>
    <dbReference type="NCBI Taxonomy" id="933084"/>
    <lineage>
        <taxon>Eukaryota</taxon>
        <taxon>Fungi</taxon>
        <taxon>Dikarya</taxon>
        <taxon>Basidiomycota</taxon>
        <taxon>Agaricomycotina</taxon>
        <taxon>Agaricomycetes</taxon>
        <taxon>Agaricomycetidae</taxon>
        <taxon>Jaapiales</taxon>
        <taxon>Jaapiaceae</taxon>
        <taxon>Jaapia</taxon>
    </lineage>
</organism>
<evidence type="ECO:0000256" key="2">
    <source>
        <dbReference type="ARBA" id="ARBA00022467"/>
    </source>
</evidence>
<evidence type="ECO:0000259" key="5">
    <source>
        <dbReference type="Pfam" id="PF00626"/>
    </source>
</evidence>
<keyword evidence="2" id="KW-0117">Actin capping</keyword>
<dbReference type="Pfam" id="PF00626">
    <property type="entry name" value="Gelsolin"/>
    <property type="match status" value="2"/>
</dbReference>
<evidence type="ECO:0000313" key="6">
    <source>
        <dbReference type="EMBL" id="KDQ62675.1"/>
    </source>
</evidence>
<keyword evidence="7" id="KW-1185">Reference proteome</keyword>
<dbReference type="GO" id="GO:0051693">
    <property type="term" value="P:actin filament capping"/>
    <property type="evidence" value="ECO:0007669"/>
    <property type="project" value="UniProtKB-KW"/>
</dbReference>
<dbReference type="PANTHER" id="PTHR11977">
    <property type="entry name" value="VILLIN"/>
    <property type="match status" value="1"/>
</dbReference>
<evidence type="ECO:0000256" key="3">
    <source>
        <dbReference type="ARBA" id="ARBA00022737"/>
    </source>
</evidence>
<dbReference type="HOGENOM" id="CLU_002568_0_1_1"/>
<dbReference type="SUPFAM" id="SSF55753">
    <property type="entry name" value="Actin depolymerizing proteins"/>
    <property type="match status" value="3"/>
</dbReference>
<feature type="domain" description="Gelsolin-like" evidence="5">
    <location>
        <begin position="303"/>
        <end position="359"/>
    </location>
</feature>
<dbReference type="InterPro" id="IPR029006">
    <property type="entry name" value="ADF-H/Gelsolin-like_dom_sf"/>
</dbReference>
<accession>A0A067Q915</accession>
<evidence type="ECO:0000256" key="1">
    <source>
        <dbReference type="ARBA" id="ARBA00008418"/>
    </source>
</evidence>
<dbReference type="FunFam" id="3.40.20.10:FF:000043">
    <property type="entry name" value="macrophage-capping protein-like isoform X2"/>
    <property type="match status" value="1"/>
</dbReference>
<dbReference type="SMART" id="SM00262">
    <property type="entry name" value="GEL"/>
    <property type="match status" value="3"/>
</dbReference>
<protein>
    <recommendedName>
        <fullName evidence="5">Gelsolin-like domain-containing protein</fullName>
    </recommendedName>
</protein>
<proteinExistence type="inferred from homology"/>